<evidence type="ECO:0000256" key="3">
    <source>
        <dbReference type="ARBA" id="ARBA00022558"/>
    </source>
</evidence>
<accession>A0ABX1MLT9</accession>
<evidence type="ECO:0000259" key="8">
    <source>
        <dbReference type="Pfam" id="PF05567"/>
    </source>
</evidence>
<feature type="domain" description="PilY1 beta-propeller" evidence="8">
    <location>
        <begin position="651"/>
        <end position="971"/>
    </location>
</feature>
<reference evidence="9 10" key="1">
    <citation type="submission" date="2019-12" db="EMBL/GenBank/DDBJ databases">
        <title>Comparative genomics gives insights into the taxonomy of the Azoarcus-Aromatoleum group and reveals separate origins of nif in the plant-associated Azoarcus and non-plant-associated Aromatoleum sub-groups.</title>
        <authorList>
            <person name="Lafos M."/>
            <person name="Maluk M."/>
            <person name="Batista M."/>
            <person name="Junghare M."/>
            <person name="Carmona M."/>
            <person name="Faoro H."/>
            <person name="Cruz L.M."/>
            <person name="Battistoni F."/>
            <person name="De Souza E."/>
            <person name="Pedrosa F."/>
            <person name="Chen W.-M."/>
            <person name="Poole P.S."/>
            <person name="Dixon R.A."/>
            <person name="James E.K."/>
        </authorList>
    </citation>
    <scope>NUCLEOTIDE SEQUENCE [LARGE SCALE GENOMIC DNA]</scope>
    <source>
        <strain evidence="9 10">ToN1</strain>
    </source>
</reference>
<keyword evidence="10" id="KW-1185">Reference proteome</keyword>
<sequence length="1161" mass="124218">MKIKLSRAIALAFAGLTWCSAYAEDIDIYTQGTASSASNVLIFIDNSSNWSNSRQQWDKSDALAKCGSADSTDPAVVACRKYTNLIFGADSKLVQGQVELRALKQVLQEISCTEELGVNVGLMLYNTEGTVDSASGVSGYIRRRILELPTAKSMGFTLPSDLTPDQLAAAIKEKYDSCVAALPKNFALIQDLDNIDANITGNDFKGPSSGDYGSSMYEVFKYFGGYANTSGREATAMGSPAGAKGFGPTRYSLKNSLEDADAFVPDTDRKVYKSPIQEGFCGKNYLLLIGNAFPNAEFDPNSPPKSGINGVMERIGLTPKQIYDERVASNTRYADEWAQFLAGTDVSSLTGQQPVKTFTINVFNKTFASPTDDLQARLLDSMAINGGPSVGGAFKVDGNIGALIKAIKDVLLQISARNSAFASASLPISVNTQGTYLNQVFIGMFRPGADGRPRWAGNLKQYQFAIKETSDGSTTKRTLYLADAKKEAAIDNTNTGFLQGCATSFWTKSSDPANYWQSVTDPKANKDVWQIPEGSCTSDTKYNDAPDGSVVERGGVAQNLRNMTPSKRVIQTCNTSSCTSAKEFGDADASVAAWVRGTNVGDGYNSTSAANPDDIQYGKDAATMRPTVHGGVIHSRPLAINYGSGTKDNVVVYYGADDGLLRAINGNKTSDAGNELWSFIAPEFVSRLQRNRDNYPLITFFDDPTSPKDYFFDGSLGAYAGPANTDGTGAAVKYLYASMRRGGRMIYAFNITKHPAETDGTPVPMWRFGCPTTTNTDNTGCVGGSGVEKIGQTWSTPKLMRVKGASTLFAIFGAGYDKCEDSEPRTCSTAPTGRGIFVLDAVTGELKQFIDFSKISSSAGRVVADVVPVDTDNDGYTDIIYAADTSGNLWRVNLSSNDPANWVITHVAMVADWSVTSKSRKFLYAPDVVTIGEFNIVLIGTGNREKPLEKSAAALVKNRFYGFWDSYKQTTKSSPAFVTIDDRTDCDKAGDAVTDTGCDLMNTSTASVTGYLTAFSDPLLRPRGWVIDLENTANEQVVTTGATVGGLVNFSTFRAGQEVKDGEPVGCSALGTARGYAACFLHGGASCDDVPPAGASRSNEFAGGGLPPSPVTGVVEVDGKIVPFIIGGKPEAGSGSPLEAKLPPIPIKKNRTKVYRYKKID</sequence>
<evidence type="ECO:0000256" key="4">
    <source>
        <dbReference type="ARBA" id="ARBA00022723"/>
    </source>
</evidence>
<evidence type="ECO:0000313" key="10">
    <source>
        <dbReference type="Proteomes" id="UP000652074"/>
    </source>
</evidence>
<comment type="caution">
    <text evidence="9">The sequence shown here is derived from an EMBL/GenBank/DDBJ whole genome shotgun (WGS) entry which is preliminary data.</text>
</comment>
<dbReference type="RefSeq" id="WP_169206303.1">
    <property type="nucleotide sequence ID" value="NZ_CP059560.1"/>
</dbReference>
<dbReference type="InterPro" id="IPR008707">
    <property type="entry name" value="B-propeller_PilY1"/>
</dbReference>
<dbReference type="EMBL" id="WTVR01000017">
    <property type="protein sequence ID" value="NMF88922.1"/>
    <property type="molecule type" value="Genomic_DNA"/>
</dbReference>
<evidence type="ECO:0000256" key="7">
    <source>
        <dbReference type="SAM" id="SignalP"/>
    </source>
</evidence>
<dbReference type="SUPFAM" id="SSF50998">
    <property type="entry name" value="Quinoprotein alcohol dehydrogenase-like"/>
    <property type="match status" value="1"/>
</dbReference>
<evidence type="ECO:0000313" key="9">
    <source>
        <dbReference type="EMBL" id="NMF88922.1"/>
    </source>
</evidence>
<comment type="subcellular location">
    <subcellularLocation>
        <location evidence="1">Fimbrium</location>
    </subcellularLocation>
</comment>
<dbReference type="Proteomes" id="UP000652074">
    <property type="component" value="Unassembled WGS sequence"/>
</dbReference>
<keyword evidence="6" id="KW-0281">Fimbrium</keyword>
<keyword evidence="3" id="KW-1029">Fimbrium biogenesis</keyword>
<comment type="similarity">
    <text evidence="2">Belongs to the PilY1 family.</text>
</comment>
<feature type="signal peptide" evidence="7">
    <location>
        <begin position="1"/>
        <end position="23"/>
    </location>
</feature>
<proteinExistence type="inferred from homology"/>
<evidence type="ECO:0000256" key="1">
    <source>
        <dbReference type="ARBA" id="ARBA00004561"/>
    </source>
</evidence>
<keyword evidence="4" id="KW-0479">Metal-binding</keyword>
<protein>
    <submittedName>
        <fullName evidence="9">Pilus assembly protein</fullName>
    </submittedName>
</protein>
<dbReference type="Pfam" id="PF05567">
    <property type="entry name" value="T4P_PilY1"/>
    <property type="match status" value="1"/>
</dbReference>
<dbReference type="InterPro" id="IPR011047">
    <property type="entry name" value="Quinoprotein_ADH-like_sf"/>
</dbReference>
<evidence type="ECO:0000256" key="2">
    <source>
        <dbReference type="ARBA" id="ARBA00008387"/>
    </source>
</evidence>
<organism evidence="9 10">
    <name type="scientific">Aromatoleum petrolei</name>
    <dbReference type="NCBI Taxonomy" id="76116"/>
    <lineage>
        <taxon>Bacteria</taxon>
        <taxon>Pseudomonadati</taxon>
        <taxon>Pseudomonadota</taxon>
        <taxon>Betaproteobacteria</taxon>
        <taxon>Rhodocyclales</taxon>
        <taxon>Rhodocyclaceae</taxon>
        <taxon>Aromatoleum</taxon>
    </lineage>
</organism>
<keyword evidence="5" id="KW-0106">Calcium</keyword>
<keyword evidence="7" id="KW-0732">Signal</keyword>
<gene>
    <name evidence="9" type="ORF">GPA26_10610</name>
</gene>
<evidence type="ECO:0000256" key="6">
    <source>
        <dbReference type="ARBA" id="ARBA00023263"/>
    </source>
</evidence>
<evidence type="ECO:0000256" key="5">
    <source>
        <dbReference type="ARBA" id="ARBA00022837"/>
    </source>
</evidence>
<name>A0ABX1MLT9_9RHOO</name>
<feature type="chain" id="PRO_5047268875" evidence="7">
    <location>
        <begin position="24"/>
        <end position="1161"/>
    </location>
</feature>